<dbReference type="PANTHER" id="PTHR36937">
    <property type="entry name" value="PROTEIN CBG20935-RELATED"/>
    <property type="match status" value="1"/>
</dbReference>
<dbReference type="OrthoDB" id="5795637at2759"/>
<keyword evidence="3" id="KW-1185">Reference proteome</keyword>
<feature type="chain" id="PRO_5002335894" evidence="1">
    <location>
        <begin position="17"/>
        <end position="470"/>
    </location>
</feature>
<evidence type="ECO:0000313" key="3">
    <source>
        <dbReference type="Proteomes" id="UP000053766"/>
    </source>
</evidence>
<organism evidence="2 3">
    <name type="scientific">Dictyocaulus viviparus</name>
    <name type="common">Bovine lungworm</name>
    <dbReference type="NCBI Taxonomy" id="29172"/>
    <lineage>
        <taxon>Eukaryota</taxon>
        <taxon>Metazoa</taxon>
        <taxon>Ecdysozoa</taxon>
        <taxon>Nematoda</taxon>
        <taxon>Chromadorea</taxon>
        <taxon>Rhabditida</taxon>
        <taxon>Rhabditina</taxon>
        <taxon>Rhabditomorpha</taxon>
        <taxon>Strongyloidea</taxon>
        <taxon>Metastrongylidae</taxon>
        <taxon>Dictyocaulus</taxon>
    </lineage>
</organism>
<dbReference type="AlphaFoldDB" id="A0A0D8XLR5"/>
<reference evidence="3" key="2">
    <citation type="journal article" date="2016" name="Sci. Rep.">
        <title>Dictyocaulus viviparus genome, variome and transcriptome elucidate lungworm biology and support future intervention.</title>
        <authorList>
            <person name="McNulty S.N."/>
            <person name="Strube C."/>
            <person name="Rosa B.A."/>
            <person name="Martin J.C."/>
            <person name="Tyagi R."/>
            <person name="Choi Y.J."/>
            <person name="Wang Q."/>
            <person name="Hallsworth Pepin K."/>
            <person name="Zhang X."/>
            <person name="Ozersky P."/>
            <person name="Wilson R.K."/>
            <person name="Sternberg P.W."/>
            <person name="Gasser R.B."/>
            <person name="Mitreva M."/>
        </authorList>
    </citation>
    <scope>NUCLEOTIDE SEQUENCE [LARGE SCALE GENOMIC DNA]</scope>
    <source>
        <strain evidence="3">HannoverDv2000</strain>
    </source>
</reference>
<proteinExistence type="predicted"/>
<dbReference type="Proteomes" id="UP000053766">
    <property type="component" value="Unassembled WGS sequence"/>
</dbReference>
<dbReference type="EMBL" id="KN716406">
    <property type="protein sequence ID" value="KJH45485.1"/>
    <property type="molecule type" value="Genomic_DNA"/>
</dbReference>
<sequence>MFPILLPLLLTCTITALPGRYRRDTEAPRAHGLNSVLSEIRKSPTTFLQSIGPLAVGKRDGDDAKVMLPGLGTFGVGDVKSSFAKFIPAGMGNQIPNGGTFNIADKPNLGYMEMDTTAGKTSGSTSKISLGGIGAIQVGQEKEQGSGLLDFSKTMFPFLQLPVLKSDKTSDNFETPAAPELADVFHSKPTPGVQENEGIFEMNPLPARLPDSEFREILAKKETTFSNPFNRIRIRPEYKEQSRVHGAKTLTEIEDIDLLPTAKEEEHEGFLHQSAEEALHSSGATVSSQHNMDETGGHVLLSELGLPKKEIYALCLKFAPIAAKHCYVPEVGEQYIDKCRGYKSDCAQFFAQERPLGAIANAFSSGVGLTYYNWDVNGIPYYPVNEEGSIGNGHNGKIDFGSWGGGYSDNLGVRDYWSQTQEYGANWYEGNYGFKNGWSIPLVQSAGVEGGGGTQVCSLITPVFRTFFDI</sequence>
<reference evidence="2 3" key="1">
    <citation type="submission" date="2013-11" db="EMBL/GenBank/DDBJ databases">
        <title>Draft genome of the bovine lungworm Dictyocaulus viviparus.</title>
        <authorList>
            <person name="Mitreva M."/>
        </authorList>
    </citation>
    <scope>NUCLEOTIDE SEQUENCE [LARGE SCALE GENOMIC DNA]</scope>
    <source>
        <strain evidence="2 3">HannoverDv2000</strain>
    </source>
</reference>
<evidence type="ECO:0000313" key="2">
    <source>
        <dbReference type="EMBL" id="KJH45485.1"/>
    </source>
</evidence>
<name>A0A0D8XLR5_DICVI</name>
<feature type="signal peptide" evidence="1">
    <location>
        <begin position="1"/>
        <end position="16"/>
    </location>
</feature>
<dbReference type="PANTHER" id="PTHR36937:SF1">
    <property type="entry name" value="PEPTIDASE S1 DOMAIN-CONTAINING PROTEIN"/>
    <property type="match status" value="1"/>
</dbReference>
<keyword evidence="1" id="KW-0732">Signal</keyword>
<accession>A0A0D8XLR5</accession>
<protein>
    <submittedName>
        <fullName evidence="2">Uncharacterized protein</fullName>
    </submittedName>
</protein>
<gene>
    <name evidence="2" type="ORF">DICVIV_08488</name>
</gene>
<evidence type="ECO:0000256" key="1">
    <source>
        <dbReference type="SAM" id="SignalP"/>
    </source>
</evidence>